<dbReference type="Pfam" id="PF09286">
    <property type="entry name" value="Pro-kuma_activ"/>
    <property type="match status" value="1"/>
</dbReference>
<dbReference type="SUPFAM" id="SSF52743">
    <property type="entry name" value="Subtilisin-like"/>
    <property type="match status" value="1"/>
</dbReference>
<keyword evidence="5" id="KW-0720">Serine protease</keyword>
<name>A0AAU7ZRH8_9BACT</name>
<dbReference type="InterPro" id="IPR030400">
    <property type="entry name" value="Sedolisin_dom"/>
</dbReference>
<dbReference type="InterPro" id="IPR036852">
    <property type="entry name" value="Peptidase_S8/S53_dom_sf"/>
</dbReference>
<dbReference type="PROSITE" id="PS51695">
    <property type="entry name" value="SEDOLISIN"/>
    <property type="match status" value="1"/>
</dbReference>
<keyword evidence="6" id="KW-0106">Calcium</keyword>
<reference evidence="9" key="2">
    <citation type="journal article" date="2024" name="Environ. Microbiol.">
        <title>Genome analysis and description of Tunturibacter gen. nov. expands the diversity of Terriglobia in tundra soils.</title>
        <authorList>
            <person name="Messyasz A."/>
            <person name="Mannisto M.K."/>
            <person name="Kerkhof L.J."/>
            <person name="Haggblom M.M."/>
        </authorList>
    </citation>
    <scope>NUCLEOTIDE SEQUENCE</scope>
    <source>
        <strain evidence="9">X5P6</strain>
    </source>
</reference>
<dbReference type="EC" id="3.4.-.-" evidence="9"/>
<comment type="cofactor">
    <cofactor evidence="1">
        <name>Ca(2+)</name>
        <dbReference type="ChEBI" id="CHEBI:29108"/>
    </cofactor>
</comment>
<dbReference type="GO" id="GO:0046872">
    <property type="term" value="F:metal ion binding"/>
    <property type="evidence" value="ECO:0007669"/>
    <property type="project" value="UniProtKB-KW"/>
</dbReference>
<dbReference type="SMART" id="SM00944">
    <property type="entry name" value="Pro-kuma_activ"/>
    <property type="match status" value="1"/>
</dbReference>
<evidence type="ECO:0000256" key="3">
    <source>
        <dbReference type="ARBA" id="ARBA00022723"/>
    </source>
</evidence>
<evidence type="ECO:0000256" key="4">
    <source>
        <dbReference type="ARBA" id="ARBA00022801"/>
    </source>
</evidence>
<accession>A0AAU7ZRH8</accession>
<keyword evidence="2" id="KW-0645">Protease</keyword>
<evidence type="ECO:0000313" key="9">
    <source>
        <dbReference type="EMBL" id="XCB33594.1"/>
    </source>
</evidence>
<keyword evidence="3" id="KW-0479">Metal-binding</keyword>
<dbReference type="InterPro" id="IPR015366">
    <property type="entry name" value="S53_propep"/>
</dbReference>
<dbReference type="AlphaFoldDB" id="A0AAU7ZRH8"/>
<gene>
    <name evidence="9" type="ORF">RBB77_01550</name>
</gene>
<evidence type="ECO:0000256" key="6">
    <source>
        <dbReference type="ARBA" id="ARBA00022837"/>
    </source>
</evidence>
<dbReference type="EMBL" id="CP132942">
    <property type="protein sequence ID" value="XCB33594.1"/>
    <property type="molecule type" value="Genomic_DNA"/>
</dbReference>
<dbReference type="GO" id="GO:0008240">
    <property type="term" value="F:tripeptidyl-peptidase activity"/>
    <property type="evidence" value="ECO:0007669"/>
    <property type="project" value="TreeGrafter"/>
</dbReference>
<organism evidence="9">
    <name type="scientific">Tunturiibacter psychrotolerans</name>
    <dbReference type="NCBI Taxonomy" id="3069686"/>
    <lineage>
        <taxon>Bacteria</taxon>
        <taxon>Pseudomonadati</taxon>
        <taxon>Acidobacteriota</taxon>
        <taxon>Terriglobia</taxon>
        <taxon>Terriglobales</taxon>
        <taxon>Acidobacteriaceae</taxon>
        <taxon>Tunturiibacter</taxon>
    </lineage>
</organism>
<reference evidence="9" key="1">
    <citation type="submission" date="2023-08" db="EMBL/GenBank/DDBJ databases">
        <authorList>
            <person name="Messyasz A."/>
            <person name="Mannisto M.K."/>
            <person name="Kerkhof L.J."/>
            <person name="Haggblom M."/>
        </authorList>
    </citation>
    <scope>NUCLEOTIDE SEQUENCE</scope>
    <source>
        <strain evidence="9">X5P6</strain>
    </source>
</reference>
<keyword evidence="7" id="KW-0865">Zymogen</keyword>
<evidence type="ECO:0000256" key="5">
    <source>
        <dbReference type="ARBA" id="ARBA00022825"/>
    </source>
</evidence>
<dbReference type="CDD" id="cd04056">
    <property type="entry name" value="Peptidases_S53"/>
    <property type="match status" value="1"/>
</dbReference>
<evidence type="ECO:0000256" key="2">
    <source>
        <dbReference type="ARBA" id="ARBA00022670"/>
    </source>
</evidence>
<evidence type="ECO:0000259" key="8">
    <source>
        <dbReference type="PROSITE" id="PS51695"/>
    </source>
</evidence>
<keyword evidence="4 9" id="KW-0378">Hydrolase</keyword>
<dbReference type="PANTHER" id="PTHR14218:SF15">
    <property type="entry name" value="TRIPEPTIDYL-PEPTIDASE 1"/>
    <property type="match status" value="1"/>
</dbReference>
<dbReference type="CDD" id="cd11377">
    <property type="entry name" value="Pro-peptidase_S53"/>
    <property type="match status" value="1"/>
</dbReference>
<dbReference type="GO" id="GO:0004252">
    <property type="term" value="F:serine-type endopeptidase activity"/>
    <property type="evidence" value="ECO:0007669"/>
    <property type="project" value="InterPro"/>
</dbReference>
<dbReference type="SUPFAM" id="SSF54897">
    <property type="entry name" value="Protease propeptides/inhibitors"/>
    <property type="match status" value="1"/>
</dbReference>
<evidence type="ECO:0000256" key="1">
    <source>
        <dbReference type="ARBA" id="ARBA00001913"/>
    </source>
</evidence>
<dbReference type="PANTHER" id="PTHR14218">
    <property type="entry name" value="PROTEASE S8 TRIPEPTIDYL PEPTIDASE I CLN2"/>
    <property type="match status" value="1"/>
</dbReference>
<dbReference type="KEGG" id="tpsc:RBB77_01550"/>
<proteinExistence type="predicted"/>
<protein>
    <submittedName>
        <fullName evidence="9">S53 family peptidase</fullName>
        <ecNumber evidence="9">3.4.-.-</ecNumber>
    </submittedName>
</protein>
<dbReference type="GO" id="GO:0006508">
    <property type="term" value="P:proteolysis"/>
    <property type="evidence" value="ECO:0007669"/>
    <property type="project" value="UniProtKB-KW"/>
</dbReference>
<sequence>MPRENTLVLPKSHRKPAPGARVIGNVDPHETIEITIRVRSRTSEDRGKLLAEMQAVPPAERRYLSHEDLANRFGADPADLDKVAAYSKENGLTVTSTSVPRRTVMVKGTVANLVTAFPTELKLYDSDLGKYRGRIAGLQIPPSLSGVIEGVFGFDNRRQARPHAIFRRTKVKPFRADSPDSSFSPPQLANLYDFPSDADGTGQCIGIIEFGGGYDSGDLQTYFSKLKVNPQITTISVDGVANNPNSPNPDDNDADGEVMLDIEVAGSVAPNAKIVVYFAPFTEQGWVDVLTTAVQDSTNKPSVLSISWGWPESNDLWTQQAMDAVNQTLQDAALAGITVCCASGDDGSADELTDGHAHVDFPAASPFILACGGTTLTASGDTTSIADEVVWNNGPRSQGGGASGGGVSELTPVPTWQAAAGVPASVNTGFQGRGVPDVAGDADPNSGYSIRVHGQDGVAGGTSAVAPLYASLVVRLNQKLGAPAGFMNPLLYSNAASFHDISQGTNDTTGVIGGYSAQAGWDACTGLGSPDGVGIFNALQPKPAAAAPPPAQMATVG</sequence>
<dbReference type="Gene3D" id="3.40.50.200">
    <property type="entry name" value="Peptidase S8/S53 domain"/>
    <property type="match status" value="1"/>
</dbReference>
<dbReference type="InterPro" id="IPR050819">
    <property type="entry name" value="Tripeptidyl-peptidase_I"/>
</dbReference>
<evidence type="ECO:0000256" key="7">
    <source>
        <dbReference type="ARBA" id="ARBA00023145"/>
    </source>
</evidence>
<feature type="domain" description="Peptidase S53" evidence="8">
    <location>
        <begin position="182"/>
        <end position="542"/>
    </location>
</feature>
<dbReference type="RefSeq" id="WP_353064432.1">
    <property type="nucleotide sequence ID" value="NZ_CP132942.1"/>
</dbReference>